<evidence type="ECO:0000313" key="3">
    <source>
        <dbReference type="Proteomes" id="UP000236291"/>
    </source>
</evidence>
<gene>
    <name evidence="2" type="ORF">L195_g058990</name>
</gene>
<evidence type="ECO:0000313" key="2">
    <source>
        <dbReference type="EMBL" id="PNX58033.1"/>
    </source>
</evidence>
<dbReference type="Proteomes" id="UP000236291">
    <property type="component" value="Unassembled WGS sequence"/>
</dbReference>
<name>A0A2K3JVF9_TRIPR</name>
<reference evidence="2 3" key="1">
    <citation type="journal article" date="2014" name="Am. J. Bot.">
        <title>Genome assembly and annotation for red clover (Trifolium pratense; Fabaceae).</title>
        <authorList>
            <person name="Istvanek J."/>
            <person name="Jaros M."/>
            <person name="Krenek A."/>
            <person name="Repkova J."/>
        </authorList>
    </citation>
    <scope>NUCLEOTIDE SEQUENCE [LARGE SCALE GENOMIC DNA]</scope>
    <source>
        <strain evidence="3">cv. Tatra</strain>
        <tissue evidence="2">Young leaves</tissue>
    </source>
</reference>
<comment type="caution">
    <text evidence="2">The sequence shown here is derived from an EMBL/GenBank/DDBJ whole genome shotgun (WGS) entry which is preliminary data.</text>
</comment>
<organism evidence="2 3">
    <name type="scientific">Trifolium pratense</name>
    <name type="common">Red clover</name>
    <dbReference type="NCBI Taxonomy" id="57577"/>
    <lineage>
        <taxon>Eukaryota</taxon>
        <taxon>Viridiplantae</taxon>
        <taxon>Streptophyta</taxon>
        <taxon>Embryophyta</taxon>
        <taxon>Tracheophyta</taxon>
        <taxon>Spermatophyta</taxon>
        <taxon>Magnoliopsida</taxon>
        <taxon>eudicotyledons</taxon>
        <taxon>Gunneridae</taxon>
        <taxon>Pentapetalae</taxon>
        <taxon>rosids</taxon>
        <taxon>fabids</taxon>
        <taxon>Fabales</taxon>
        <taxon>Fabaceae</taxon>
        <taxon>Papilionoideae</taxon>
        <taxon>50 kb inversion clade</taxon>
        <taxon>NPAAA clade</taxon>
        <taxon>Hologalegina</taxon>
        <taxon>IRL clade</taxon>
        <taxon>Trifolieae</taxon>
        <taxon>Trifolium</taxon>
    </lineage>
</organism>
<proteinExistence type="predicted"/>
<evidence type="ECO:0000256" key="1">
    <source>
        <dbReference type="SAM" id="MobiDB-lite"/>
    </source>
</evidence>
<protein>
    <submittedName>
        <fullName evidence="2">Uncharacterized protein</fullName>
    </submittedName>
</protein>
<sequence>MGDESGGLSANKGVPQEDEGNTTPFPDR</sequence>
<dbReference type="AlphaFoldDB" id="A0A2K3JVF9"/>
<reference evidence="2 3" key="2">
    <citation type="journal article" date="2017" name="Front. Plant Sci.">
        <title>Gene Classification and Mining of Molecular Markers Useful in Red Clover (Trifolium pratense) Breeding.</title>
        <authorList>
            <person name="Istvanek J."/>
            <person name="Dluhosova J."/>
            <person name="Dluhos P."/>
            <person name="Patkova L."/>
            <person name="Nedelnik J."/>
            <person name="Repkova J."/>
        </authorList>
    </citation>
    <scope>NUCLEOTIDE SEQUENCE [LARGE SCALE GENOMIC DNA]</scope>
    <source>
        <strain evidence="3">cv. Tatra</strain>
        <tissue evidence="2">Young leaves</tissue>
    </source>
</reference>
<accession>A0A2K3JVF9</accession>
<dbReference type="EMBL" id="ASHM01125954">
    <property type="protein sequence ID" value="PNX58033.1"/>
    <property type="molecule type" value="Genomic_DNA"/>
</dbReference>
<feature type="region of interest" description="Disordered" evidence="1">
    <location>
        <begin position="1"/>
        <end position="28"/>
    </location>
</feature>
<feature type="non-terminal residue" evidence="2">
    <location>
        <position position="28"/>
    </location>
</feature>